<accession>A0AAU8AW29</accession>
<protein>
    <submittedName>
        <fullName evidence="1">Uncharacterized protein</fullName>
    </submittedName>
</protein>
<name>A0AAU8AW29_9VIRU</name>
<dbReference type="EMBL" id="PP511421">
    <property type="protein sequence ID" value="XCD04085.1"/>
    <property type="molecule type" value="Genomic_DNA"/>
</dbReference>
<proteinExistence type="predicted"/>
<organism evidence="1">
    <name type="scientific">Dulem virus 150</name>
    <dbReference type="NCBI Taxonomy" id="3145627"/>
    <lineage>
        <taxon>Viruses</taxon>
        <taxon>Monodnaviria</taxon>
        <taxon>Sangervirae</taxon>
        <taxon>Phixviricota</taxon>
        <taxon>Malgrandaviricetes</taxon>
        <taxon>Petitvirales</taxon>
        <taxon>Microviridae</taxon>
        <taxon>Microvirus</taxon>
    </lineage>
</organism>
<sequence>MAKKEKKTAYQILENQNFLEQKKNYKIVKVVQNLRNMLIKDSLFLSAEKREKYNSFDDNLREINAFFTEKIKQKQEDIKNGK</sequence>
<reference evidence="1" key="1">
    <citation type="submission" date="2024-03" db="EMBL/GenBank/DDBJ databases">
        <title>Diverse circular DNA viruses in blood, oral, and fecal samples of captive lemurs.</title>
        <authorList>
            <person name="Paietta E.N."/>
            <person name="Kraberger S."/>
            <person name="Lund M.C."/>
            <person name="Custer J.M."/>
            <person name="Vargas K.M."/>
            <person name="Ehmke E.E."/>
            <person name="Yoder A.D."/>
            <person name="Varsani A."/>
        </authorList>
    </citation>
    <scope>NUCLEOTIDE SEQUENCE</scope>
    <source>
        <strain evidence="1">Duke_21_84</strain>
    </source>
</reference>
<evidence type="ECO:0000313" key="1">
    <source>
        <dbReference type="EMBL" id="XCD04085.1"/>
    </source>
</evidence>